<comment type="caution">
    <text evidence="1">The sequence shown here is derived from an EMBL/GenBank/DDBJ whole genome shotgun (WGS) entry which is preliminary data.</text>
</comment>
<gene>
    <name evidence="1" type="ORF">SNAT2548_LOCUS24594</name>
</gene>
<proteinExistence type="predicted"/>
<evidence type="ECO:0000313" key="1">
    <source>
        <dbReference type="EMBL" id="CAE7449892.1"/>
    </source>
</evidence>
<evidence type="ECO:0000313" key="2">
    <source>
        <dbReference type="Proteomes" id="UP000604046"/>
    </source>
</evidence>
<sequence>MFADYSDMLQSVSQRKLGSQILSAQSASAFLEWQNIEIQRGLASLIKDHGRRSAWTAALSLLSQAANHDVSLATVSATLAALSKATQWMRTLQLFQEMPSLKVVQDTVAHNTAAAACLKAGHWTKALSVLHKAFHGNFHPT</sequence>
<feature type="non-terminal residue" evidence="1">
    <location>
        <position position="141"/>
    </location>
</feature>
<dbReference type="Gene3D" id="1.25.40.10">
    <property type="entry name" value="Tetratricopeptide repeat domain"/>
    <property type="match status" value="1"/>
</dbReference>
<dbReference type="Proteomes" id="UP000604046">
    <property type="component" value="Unassembled WGS sequence"/>
</dbReference>
<evidence type="ECO:0008006" key="3">
    <source>
        <dbReference type="Google" id="ProtNLM"/>
    </source>
</evidence>
<dbReference type="OrthoDB" id="434701at2759"/>
<dbReference type="AlphaFoldDB" id="A0A812RNI5"/>
<organism evidence="1 2">
    <name type="scientific">Symbiodinium natans</name>
    <dbReference type="NCBI Taxonomy" id="878477"/>
    <lineage>
        <taxon>Eukaryota</taxon>
        <taxon>Sar</taxon>
        <taxon>Alveolata</taxon>
        <taxon>Dinophyceae</taxon>
        <taxon>Suessiales</taxon>
        <taxon>Symbiodiniaceae</taxon>
        <taxon>Symbiodinium</taxon>
    </lineage>
</organism>
<reference evidence="1" key="1">
    <citation type="submission" date="2021-02" db="EMBL/GenBank/DDBJ databases">
        <authorList>
            <person name="Dougan E. K."/>
            <person name="Rhodes N."/>
            <person name="Thang M."/>
            <person name="Chan C."/>
        </authorList>
    </citation>
    <scope>NUCLEOTIDE SEQUENCE</scope>
</reference>
<name>A0A812RNI5_9DINO</name>
<accession>A0A812RNI5</accession>
<dbReference type="EMBL" id="CAJNDS010002362">
    <property type="protein sequence ID" value="CAE7449892.1"/>
    <property type="molecule type" value="Genomic_DNA"/>
</dbReference>
<keyword evidence="2" id="KW-1185">Reference proteome</keyword>
<protein>
    <recommendedName>
        <fullName evidence="3">Pentatricopeptide repeat-containing protein</fullName>
    </recommendedName>
</protein>
<dbReference type="InterPro" id="IPR011990">
    <property type="entry name" value="TPR-like_helical_dom_sf"/>
</dbReference>